<gene>
    <name evidence="7" type="primary">AKT1</name>
    <name evidence="7" type="ORF">SNEC2469_LOCUS35370</name>
</gene>
<accession>A0A813CQ86</accession>
<dbReference type="Proteomes" id="UP000601435">
    <property type="component" value="Unassembled WGS sequence"/>
</dbReference>
<feature type="transmembrane region" description="Helical" evidence="5">
    <location>
        <begin position="108"/>
        <end position="129"/>
    </location>
</feature>
<dbReference type="EMBL" id="CAJNJA010102063">
    <property type="protein sequence ID" value="CAE7944577.1"/>
    <property type="molecule type" value="Genomic_DNA"/>
</dbReference>
<dbReference type="Pfam" id="PF00520">
    <property type="entry name" value="Ion_trans"/>
    <property type="match status" value="1"/>
</dbReference>
<evidence type="ECO:0000313" key="7">
    <source>
        <dbReference type="EMBL" id="CAE7944577.1"/>
    </source>
</evidence>
<sequence>GTRRTTVAAEEVEEDESQLQRFVFGPESHLQLVWATLSALFIVWDLVTLPLLFFDLGEFARHLEYIALATLAFWLLDMPMHVFFAVATTAGMVETRPWVLARRYARSWLLLDVFIAFVDTFVLTLHFMMEADPNPLMRSTRFFRLLRFVRLVRLLRIVKLEKQAKFILGKLLSTNSLLWVKVTGYIAVMMAINHVIACCWYGVGYYTSDQGNWLQRSNIDAESFP</sequence>
<comment type="subcellular location">
    <subcellularLocation>
        <location evidence="1">Membrane</location>
        <topology evidence="1">Multi-pass membrane protein</topology>
    </subcellularLocation>
</comment>
<dbReference type="PANTHER" id="PTHR47823">
    <property type="entry name" value="ION_TRANS DOMAIN-CONTAINING PROTEIN"/>
    <property type="match status" value="1"/>
</dbReference>
<dbReference type="GO" id="GO:0005216">
    <property type="term" value="F:monoatomic ion channel activity"/>
    <property type="evidence" value="ECO:0007669"/>
    <property type="project" value="InterPro"/>
</dbReference>
<dbReference type="GO" id="GO:0016020">
    <property type="term" value="C:membrane"/>
    <property type="evidence" value="ECO:0007669"/>
    <property type="project" value="UniProtKB-SubCell"/>
</dbReference>
<dbReference type="SUPFAM" id="SSF81324">
    <property type="entry name" value="Voltage-gated potassium channels"/>
    <property type="match status" value="1"/>
</dbReference>
<feature type="non-terminal residue" evidence="7">
    <location>
        <position position="1"/>
    </location>
</feature>
<evidence type="ECO:0000256" key="4">
    <source>
        <dbReference type="ARBA" id="ARBA00023136"/>
    </source>
</evidence>
<evidence type="ECO:0000313" key="8">
    <source>
        <dbReference type="Proteomes" id="UP000601435"/>
    </source>
</evidence>
<keyword evidence="3 5" id="KW-1133">Transmembrane helix</keyword>
<keyword evidence="8" id="KW-1185">Reference proteome</keyword>
<evidence type="ECO:0000256" key="1">
    <source>
        <dbReference type="ARBA" id="ARBA00004141"/>
    </source>
</evidence>
<dbReference type="PANTHER" id="PTHR47823:SF9">
    <property type="entry name" value="CHROMOSOME UNDETERMINED SCAFFOLD_10, WHOLE GENOME SHOTGUN SEQUENCE"/>
    <property type="match status" value="1"/>
</dbReference>
<evidence type="ECO:0000256" key="2">
    <source>
        <dbReference type="ARBA" id="ARBA00022692"/>
    </source>
</evidence>
<name>A0A813CQ86_9DINO</name>
<evidence type="ECO:0000256" key="3">
    <source>
        <dbReference type="ARBA" id="ARBA00022989"/>
    </source>
</evidence>
<feature type="non-terminal residue" evidence="7">
    <location>
        <position position="225"/>
    </location>
</feature>
<dbReference type="InterPro" id="IPR005821">
    <property type="entry name" value="Ion_trans_dom"/>
</dbReference>
<organism evidence="7 8">
    <name type="scientific">Symbiodinium necroappetens</name>
    <dbReference type="NCBI Taxonomy" id="1628268"/>
    <lineage>
        <taxon>Eukaryota</taxon>
        <taxon>Sar</taxon>
        <taxon>Alveolata</taxon>
        <taxon>Dinophyceae</taxon>
        <taxon>Suessiales</taxon>
        <taxon>Symbiodiniaceae</taxon>
        <taxon>Symbiodinium</taxon>
    </lineage>
</organism>
<feature type="transmembrane region" description="Helical" evidence="5">
    <location>
        <begin position="32"/>
        <end position="53"/>
    </location>
</feature>
<feature type="domain" description="Ion transport" evidence="6">
    <location>
        <begin position="33"/>
        <end position="213"/>
    </location>
</feature>
<dbReference type="Gene3D" id="1.10.287.70">
    <property type="match status" value="1"/>
</dbReference>
<evidence type="ECO:0000256" key="5">
    <source>
        <dbReference type="SAM" id="Phobius"/>
    </source>
</evidence>
<protein>
    <submittedName>
        <fullName evidence="7">AKT1 protein</fullName>
    </submittedName>
</protein>
<proteinExistence type="predicted"/>
<dbReference type="OrthoDB" id="427060at2759"/>
<feature type="transmembrane region" description="Helical" evidence="5">
    <location>
        <begin position="65"/>
        <end position="87"/>
    </location>
</feature>
<feature type="transmembrane region" description="Helical" evidence="5">
    <location>
        <begin position="178"/>
        <end position="203"/>
    </location>
</feature>
<dbReference type="AlphaFoldDB" id="A0A813CQ86"/>
<reference evidence="7" key="1">
    <citation type="submission" date="2021-02" db="EMBL/GenBank/DDBJ databases">
        <authorList>
            <person name="Dougan E. K."/>
            <person name="Rhodes N."/>
            <person name="Thang M."/>
            <person name="Chan C."/>
        </authorList>
    </citation>
    <scope>NUCLEOTIDE SEQUENCE</scope>
</reference>
<evidence type="ECO:0000259" key="6">
    <source>
        <dbReference type="Pfam" id="PF00520"/>
    </source>
</evidence>
<keyword evidence="4 5" id="KW-0472">Membrane</keyword>
<comment type="caution">
    <text evidence="7">The sequence shown here is derived from an EMBL/GenBank/DDBJ whole genome shotgun (WGS) entry which is preliminary data.</text>
</comment>
<keyword evidence="2 5" id="KW-0812">Transmembrane</keyword>